<keyword evidence="3" id="KW-1003">Cell membrane</keyword>
<reference evidence="20" key="1">
    <citation type="submission" date="2023-08" db="EMBL/GenBank/DDBJ databases">
        <title>Chromosome-level Genome Assembly of mud carp (Cirrhinus molitorella).</title>
        <authorList>
            <person name="Liu H."/>
        </authorList>
    </citation>
    <scope>NUCLEOTIDE SEQUENCE</scope>
    <source>
        <strain evidence="20">Prfri</strain>
        <tissue evidence="20">Muscle</tissue>
    </source>
</reference>
<keyword evidence="21" id="KW-1185">Reference proteome</keyword>
<evidence type="ECO:0000256" key="5">
    <source>
        <dbReference type="ARBA" id="ARBA00022696"/>
    </source>
</evidence>
<evidence type="ECO:0000256" key="9">
    <source>
        <dbReference type="ARBA" id="ARBA00023084"/>
    </source>
</evidence>
<evidence type="ECO:0000256" key="6">
    <source>
        <dbReference type="ARBA" id="ARBA00022729"/>
    </source>
</evidence>
<evidence type="ECO:0000256" key="17">
    <source>
        <dbReference type="SAM" id="MobiDB-lite"/>
    </source>
</evidence>
<keyword evidence="8" id="KW-0297">G-protein coupled receptor</keyword>
<dbReference type="PANTHER" id="PTHR24232">
    <property type="entry name" value="G-PROTEIN COUPLED RECEPTOR"/>
    <property type="match status" value="1"/>
</dbReference>
<feature type="transmembrane region" description="Helical" evidence="18">
    <location>
        <begin position="992"/>
        <end position="1012"/>
    </location>
</feature>
<keyword evidence="6" id="KW-0732">Signal</keyword>
<accession>A0AA88P8I0</accession>
<comment type="subcellular location">
    <subcellularLocation>
        <location evidence="1">Cell membrane</location>
        <topology evidence="1">Multi-pass membrane protein</topology>
    </subcellularLocation>
</comment>
<feature type="transmembrane region" description="Helical" evidence="18">
    <location>
        <begin position="198"/>
        <end position="224"/>
    </location>
</feature>
<feature type="domain" description="G-protein coupled receptors family 1 profile" evidence="19">
    <location>
        <begin position="974"/>
        <end position="1232"/>
    </location>
</feature>
<protein>
    <recommendedName>
        <fullName evidence="2">Proteinase-activated receptor 1</fullName>
    </recommendedName>
    <alternativeName>
        <fullName evidence="15">Thrombin receptor</fullName>
    </alternativeName>
</protein>
<dbReference type="GO" id="GO:0005886">
    <property type="term" value="C:plasma membrane"/>
    <property type="evidence" value="ECO:0007669"/>
    <property type="project" value="UniProtKB-SubCell"/>
</dbReference>
<feature type="transmembrane region" description="Helical" evidence="18">
    <location>
        <begin position="859"/>
        <end position="879"/>
    </location>
</feature>
<keyword evidence="14" id="KW-0807">Transducer</keyword>
<name>A0AA88P8I0_9TELE</name>
<dbReference type="PRINTS" id="PR00908">
    <property type="entry name" value="THROMBINR"/>
</dbReference>
<feature type="transmembrane region" description="Helical" evidence="18">
    <location>
        <begin position="486"/>
        <end position="506"/>
    </location>
</feature>
<dbReference type="GO" id="GO:0035025">
    <property type="term" value="P:positive regulation of Rho protein signal transduction"/>
    <property type="evidence" value="ECO:0007669"/>
    <property type="project" value="TreeGrafter"/>
</dbReference>
<feature type="transmembrane region" description="Helical" evidence="18">
    <location>
        <begin position="1212"/>
        <end position="1234"/>
    </location>
</feature>
<feature type="transmembrane region" description="Helical" evidence="18">
    <location>
        <begin position="663"/>
        <end position="684"/>
    </location>
</feature>
<evidence type="ECO:0000313" key="20">
    <source>
        <dbReference type="EMBL" id="KAK2872382.1"/>
    </source>
</evidence>
<feature type="transmembrane region" description="Helical" evidence="18">
    <location>
        <begin position="1074"/>
        <end position="1094"/>
    </location>
</feature>
<feature type="transmembrane region" description="Helical" evidence="18">
    <location>
        <begin position="111"/>
        <end position="132"/>
    </location>
</feature>
<feature type="transmembrane region" description="Helical" evidence="18">
    <location>
        <begin position="1123"/>
        <end position="1150"/>
    </location>
</feature>
<dbReference type="Gene3D" id="1.20.1070.10">
    <property type="entry name" value="Rhodopsin 7-helix transmembrane proteins"/>
    <property type="match status" value="3"/>
</dbReference>
<feature type="transmembrane region" description="Helical" evidence="18">
    <location>
        <begin position="285"/>
        <end position="306"/>
    </location>
</feature>
<dbReference type="EMBL" id="JAUYZG010000022">
    <property type="protein sequence ID" value="KAK2872382.1"/>
    <property type="molecule type" value="Genomic_DNA"/>
</dbReference>
<keyword evidence="9" id="KW-0094">Blood coagulation</keyword>
<proteinExistence type="predicted"/>
<evidence type="ECO:0000256" key="3">
    <source>
        <dbReference type="ARBA" id="ARBA00022475"/>
    </source>
</evidence>
<evidence type="ECO:0000256" key="15">
    <source>
        <dbReference type="ARBA" id="ARBA00031780"/>
    </source>
</evidence>
<feature type="transmembrane region" description="Helical" evidence="18">
    <location>
        <begin position="1171"/>
        <end position="1192"/>
    </location>
</feature>
<dbReference type="InterPro" id="IPR000935">
    <property type="entry name" value="Thrmbn_rcpt"/>
</dbReference>
<organism evidence="20 21">
    <name type="scientific">Cirrhinus molitorella</name>
    <name type="common">mud carp</name>
    <dbReference type="NCBI Taxonomy" id="172907"/>
    <lineage>
        <taxon>Eukaryota</taxon>
        <taxon>Metazoa</taxon>
        <taxon>Chordata</taxon>
        <taxon>Craniata</taxon>
        <taxon>Vertebrata</taxon>
        <taxon>Euteleostomi</taxon>
        <taxon>Actinopterygii</taxon>
        <taxon>Neopterygii</taxon>
        <taxon>Teleostei</taxon>
        <taxon>Ostariophysi</taxon>
        <taxon>Cypriniformes</taxon>
        <taxon>Cyprinidae</taxon>
        <taxon>Labeoninae</taxon>
        <taxon>Labeonini</taxon>
        <taxon>Cirrhinus</taxon>
    </lineage>
</organism>
<evidence type="ECO:0000256" key="12">
    <source>
        <dbReference type="ARBA" id="ARBA00023170"/>
    </source>
</evidence>
<dbReference type="FunFam" id="1.20.1070.10:FF:000040">
    <property type="entry name" value="Coagulation factor 2 (thrombin) receptor"/>
    <property type="match status" value="3"/>
</dbReference>
<evidence type="ECO:0000259" key="19">
    <source>
        <dbReference type="PROSITE" id="PS50262"/>
    </source>
</evidence>
<feature type="disulfide bond" evidence="16">
    <location>
        <begin position="524"/>
        <end position="602"/>
    </location>
</feature>
<feature type="domain" description="G-protein coupled receptors family 1 profile" evidence="19">
    <location>
        <begin position="468"/>
        <end position="725"/>
    </location>
</feature>
<feature type="region of interest" description="Disordered" evidence="17">
    <location>
        <begin position="361"/>
        <end position="391"/>
    </location>
</feature>
<evidence type="ECO:0000256" key="2">
    <source>
        <dbReference type="ARBA" id="ARBA00019705"/>
    </source>
</evidence>
<dbReference type="AlphaFoldDB" id="A0AA88P8I0"/>
<keyword evidence="11 16" id="KW-1015">Disulfide bond</keyword>
<dbReference type="GO" id="GO:0007200">
    <property type="term" value="P:phospholipase C-activating G protein-coupled receptor signaling pathway"/>
    <property type="evidence" value="ECO:0007669"/>
    <property type="project" value="TreeGrafter"/>
</dbReference>
<evidence type="ECO:0000256" key="11">
    <source>
        <dbReference type="ARBA" id="ARBA00023157"/>
    </source>
</evidence>
<feature type="transmembrane region" description="Helical" evidence="18">
    <location>
        <begin position="41"/>
        <end position="59"/>
    </location>
</feature>
<evidence type="ECO:0000256" key="18">
    <source>
        <dbReference type="SAM" id="Phobius"/>
    </source>
</evidence>
<gene>
    <name evidence="20" type="ORF">Q8A67_022279</name>
</gene>
<evidence type="ECO:0000256" key="1">
    <source>
        <dbReference type="ARBA" id="ARBA00004651"/>
    </source>
</evidence>
<dbReference type="InterPro" id="IPR000276">
    <property type="entry name" value="GPCR_Rhodpsn"/>
</dbReference>
<feature type="transmembrane region" description="Helical" evidence="18">
    <location>
        <begin position="245"/>
        <end position="265"/>
    </location>
</feature>
<comment type="caution">
    <text evidence="20">The sequence shown here is derived from an EMBL/GenBank/DDBJ whole genome shotgun (WGS) entry which is preliminary data.</text>
</comment>
<evidence type="ECO:0000256" key="8">
    <source>
        <dbReference type="ARBA" id="ARBA00023040"/>
    </source>
</evidence>
<dbReference type="PRINTS" id="PR00237">
    <property type="entry name" value="GPCRRHODOPSN"/>
</dbReference>
<dbReference type="Pfam" id="PF00001">
    <property type="entry name" value="7tm_1"/>
    <property type="match status" value="3"/>
</dbReference>
<evidence type="ECO:0000313" key="21">
    <source>
        <dbReference type="Proteomes" id="UP001187343"/>
    </source>
</evidence>
<keyword evidence="5" id="KW-0356">Hemostasis</keyword>
<evidence type="ECO:0000256" key="7">
    <source>
        <dbReference type="ARBA" id="ARBA00022989"/>
    </source>
</evidence>
<keyword evidence="7 18" id="KW-1133">Transmembrane helix</keyword>
<dbReference type="PROSITE" id="PS50262">
    <property type="entry name" value="G_PROTEIN_RECEP_F1_2"/>
    <property type="match status" value="3"/>
</dbReference>
<feature type="domain" description="G-protein coupled receptors family 1 profile" evidence="19">
    <location>
        <begin position="53"/>
        <end position="304"/>
    </location>
</feature>
<dbReference type="GO" id="GO:0030194">
    <property type="term" value="P:positive regulation of blood coagulation"/>
    <property type="evidence" value="ECO:0007669"/>
    <property type="project" value="TreeGrafter"/>
</dbReference>
<evidence type="ECO:0000256" key="13">
    <source>
        <dbReference type="ARBA" id="ARBA00023180"/>
    </source>
</evidence>
<dbReference type="Proteomes" id="UP001187343">
    <property type="component" value="Unassembled WGS sequence"/>
</dbReference>
<keyword evidence="4 18" id="KW-0812">Transmembrane</keyword>
<dbReference type="SUPFAM" id="SSF81321">
    <property type="entry name" value="Family A G protein-coupled receptor-like"/>
    <property type="match status" value="3"/>
</dbReference>
<dbReference type="InterPro" id="IPR003912">
    <property type="entry name" value="Protea_act_rcpt"/>
</dbReference>
<keyword evidence="12" id="KW-0675">Receptor</keyword>
<feature type="transmembrane region" description="Helical" evidence="18">
    <location>
        <begin position="615"/>
        <end position="642"/>
    </location>
</feature>
<dbReference type="GO" id="GO:0015057">
    <property type="term" value="F:thrombin-activated receptor activity"/>
    <property type="evidence" value="ECO:0007669"/>
    <property type="project" value="InterPro"/>
</dbReference>
<feature type="transmembrane region" description="Helical" evidence="18">
    <location>
        <begin position="962"/>
        <end position="980"/>
    </location>
</feature>
<evidence type="ECO:0000256" key="4">
    <source>
        <dbReference type="ARBA" id="ARBA00022692"/>
    </source>
</evidence>
<feature type="transmembrane region" description="Helical" evidence="18">
    <location>
        <begin position="456"/>
        <end position="474"/>
    </location>
</feature>
<feature type="transmembrane region" description="Helical" evidence="18">
    <location>
        <begin position="153"/>
        <end position="178"/>
    </location>
</feature>
<dbReference type="InterPro" id="IPR017452">
    <property type="entry name" value="GPCR_Rhodpsn_7TM"/>
</dbReference>
<feature type="transmembrane region" description="Helical" evidence="18">
    <location>
        <begin position="71"/>
        <end position="91"/>
    </location>
</feature>
<feature type="transmembrane region" description="Helical" evidence="18">
    <location>
        <begin position="704"/>
        <end position="727"/>
    </location>
</feature>
<dbReference type="PANTHER" id="PTHR24232:SF20">
    <property type="entry name" value="PROTEINASE-ACTIVATED RECEPTOR 1"/>
    <property type="match status" value="1"/>
</dbReference>
<dbReference type="GO" id="GO:0007596">
    <property type="term" value="P:blood coagulation"/>
    <property type="evidence" value="ECO:0007669"/>
    <property type="project" value="UniProtKB-KW"/>
</dbReference>
<sequence>MPCNSTDLDVKCNKTTQDAHNITDDVVLFVKSPMVTHLMPSFYIIITLISLPLNALALVTFTCRIQQKHPAVIYMAHLACVDLLFTLLLPLKIHYQMNGSDWVFGEAACRVLSAAYYCYMYCSILLMMSMSVDRLLAVVFPIASLTWRSTNKATCICVLVWLLAFAGTVPLLCVKQTFKINNVGITCHDVLYHTQLYAYLFSILSCLYFFLPLVVTLVSYSTIIHVLTTKNDNLETSYLKKRRRAVIMAVSVLMEYVVCFAPTNGILLYHCVRLATGGSSEEGKYYLIAVCLGSASVFLDPLLYYYGSSQCREQIRSLIWWRKTKSTTTPSNTNNSGCVPPLPSYYRNTINLNSSSTLRKNDVRSFEQTDDPNDDSGLSAEMSDEPGSGRPGPDFATSVPGVFLGFNKSSLASSISNTPNATAYNDEDALIPDALNILNESVDFLKSLLVTRIMPSFYIIIILISLPLNALALVTFTCKIREKKPAVIYMSHLACVDLLFTLLLPLKIHYQLNGSDWLFGEAACRVLSAAHYCYMYCSILLMMSMSVDRLLAVVFPIISLTWRSTRKATLICTLVWLLALTSTMPLLLMSQTVKINNVGVTCHDVLRQNDPTVLYYVYLFSILSCLYFFLPLLITLVSYFAIIYALSVKSDRLTTSSDKQRRAVIMAIAVLFEFVVCFAPTNGILLYHCVHLATRDHREGDSSYAAYLLALCLGSASVFLDPLLYYYGSSQCRNQIRSVFWCEKKKNKAKKSNVRRFEQSDDPNDDSELSTQMSDEPGSGRPESDVQSFLQTDDPNDGSGLLTQMSDELGSGRPGLDFLGYSESSLASKMSSTSDAAADNHKVVSICIINEMPDLHKGLLVTCAMPSFYITIILISLPLNTSHFHLRSPDKVPYNHKGPDFTSPAPGEFISYPESPLESSMSNTLDAAAHNDKGASIPDTLNVLNESADFLKGLMVTRVMPFFYIIIILISLPLNALALVTFTCRIQEKKPAVIYMSHLACVDLLFTLLLPLKIHYQLNASDWVFGEAACRVLSAAHYCYMYCSILLMMSMSVDRLLAVVFPVASLSWRSMRKATFICTIVWLLALAGTVPLLLMSQTVMITNVGITCRDVLRQNDPTVLYNVYLYSILSCFYFFLPLVVTLVSYFVIIYALSVKSNRLATSSSDKRRRPVIMAITVLFVFVVCFAPTNGILLYHCVHLATGDHHEADSSYAAYLLALCLGSTNVFLDPLLYYYGSSQCRNQIRSVFWCKKAKKSAKTQSNTKTSYCTTVAQ</sequence>
<dbReference type="PRINTS" id="PR01428">
    <property type="entry name" value="PROTEASEAR"/>
</dbReference>
<feature type="region of interest" description="Disordered" evidence="17">
    <location>
        <begin position="752"/>
        <end position="793"/>
    </location>
</feature>
<keyword evidence="13" id="KW-0325">Glycoprotein</keyword>
<evidence type="ECO:0000256" key="10">
    <source>
        <dbReference type="ARBA" id="ARBA00023136"/>
    </source>
</evidence>
<evidence type="ECO:0000256" key="16">
    <source>
        <dbReference type="PIRSR" id="PIRSR603912-52"/>
    </source>
</evidence>
<feature type="transmembrane region" description="Helical" evidence="18">
    <location>
        <begin position="568"/>
        <end position="588"/>
    </location>
</feature>
<evidence type="ECO:0000256" key="14">
    <source>
        <dbReference type="ARBA" id="ARBA00023224"/>
    </source>
</evidence>
<keyword evidence="10 18" id="KW-0472">Membrane</keyword>